<proteinExistence type="predicted"/>
<feature type="transmembrane region" description="Helical" evidence="5">
    <location>
        <begin position="305"/>
        <end position="326"/>
    </location>
</feature>
<evidence type="ECO:0000313" key="7">
    <source>
        <dbReference type="EMBL" id="TDL78144.1"/>
    </source>
</evidence>
<feature type="transmembrane region" description="Helical" evidence="5">
    <location>
        <begin position="112"/>
        <end position="134"/>
    </location>
</feature>
<dbReference type="OrthoDB" id="7838578at2"/>
<feature type="transmembrane region" description="Helical" evidence="5">
    <location>
        <begin position="57"/>
        <end position="79"/>
    </location>
</feature>
<dbReference type="EMBL" id="SNAA01000014">
    <property type="protein sequence ID" value="TDL78144.1"/>
    <property type="molecule type" value="Genomic_DNA"/>
</dbReference>
<dbReference type="InterPro" id="IPR049453">
    <property type="entry name" value="Memb_transporter_dom"/>
</dbReference>
<feature type="transmembrane region" description="Helical" evidence="5">
    <location>
        <begin position="85"/>
        <end position="105"/>
    </location>
</feature>
<sequence length="347" mass="36576">MYVIPRPSVRDDPHFGIRLGLVGALSVLAAAWLDPVMPTITAALPVGLVAAQRKAPAPLGIVVAPLAVCVLATVLAWFVTWVHPLAVVQAGAAWLVYFIGFRMILRTGATPGMLLVVFTILFSVIGMSGGGAVAVLRNELYLAALVALVVVPLSYVLVPPRTRARHVATPVPQRGRIATGAAIRATVLSALSFWLYAVMPPSDIMLAIMAALVLVFPTREAVFFEARQRMRATLYGSALALAALAVFPLSPHLPILLGLVFLAGYWVGQKMLHDPRPHMAFQNAYPAALALIVGALAAQDVAAAIASRVGLTLVGAFAAAFAVAWLDRLTGWRDEPAVAADPRPGAA</sequence>
<dbReference type="GO" id="GO:0016020">
    <property type="term" value="C:membrane"/>
    <property type="evidence" value="ECO:0007669"/>
    <property type="project" value="UniProtKB-SubCell"/>
</dbReference>
<evidence type="ECO:0000256" key="3">
    <source>
        <dbReference type="ARBA" id="ARBA00022989"/>
    </source>
</evidence>
<evidence type="ECO:0000256" key="5">
    <source>
        <dbReference type="SAM" id="Phobius"/>
    </source>
</evidence>
<evidence type="ECO:0000256" key="2">
    <source>
        <dbReference type="ARBA" id="ARBA00022692"/>
    </source>
</evidence>
<feature type="transmembrane region" description="Helical" evidence="5">
    <location>
        <begin position="204"/>
        <end position="222"/>
    </location>
</feature>
<comment type="subcellular location">
    <subcellularLocation>
        <location evidence="1">Membrane</location>
        <topology evidence="1">Multi-pass membrane protein</topology>
    </subcellularLocation>
</comment>
<feature type="transmembrane region" description="Helical" evidence="5">
    <location>
        <begin position="234"/>
        <end position="267"/>
    </location>
</feature>
<reference evidence="7 8" key="1">
    <citation type="submission" date="2019-03" db="EMBL/GenBank/DDBJ databases">
        <title>Primorskyibacter sp. SS33 isolated from sediments.</title>
        <authorList>
            <person name="Xunke S."/>
        </authorList>
    </citation>
    <scope>NUCLEOTIDE SEQUENCE [LARGE SCALE GENOMIC DNA]</scope>
    <source>
        <strain evidence="7 8">SS33</strain>
    </source>
</reference>
<evidence type="ECO:0000259" key="6">
    <source>
        <dbReference type="Pfam" id="PF13515"/>
    </source>
</evidence>
<feature type="transmembrane region" description="Helical" evidence="5">
    <location>
        <begin position="15"/>
        <end position="36"/>
    </location>
</feature>
<dbReference type="AlphaFoldDB" id="A0A4R6A608"/>
<keyword evidence="8" id="KW-1185">Reference proteome</keyword>
<feature type="transmembrane region" description="Helical" evidence="5">
    <location>
        <begin position="279"/>
        <end position="298"/>
    </location>
</feature>
<comment type="caution">
    <text evidence="7">The sequence shown here is derived from an EMBL/GenBank/DDBJ whole genome shotgun (WGS) entry which is preliminary data.</text>
</comment>
<feature type="domain" description="Integral membrane bound transporter" evidence="6">
    <location>
        <begin position="192"/>
        <end position="321"/>
    </location>
</feature>
<dbReference type="Pfam" id="PF13515">
    <property type="entry name" value="FUSC_2"/>
    <property type="match status" value="1"/>
</dbReference>
<keyword evidence="4 5" id="KW-0472">Membrane</keyword>
<feature type="transmembrane region" description="Helical" evidence="5">
    <location>
        <begin position="140"/>
        <end position="158"/>
    </location>
</feature>
<gene>
    <name evidence="7" type="ORF">E2L08_12295</name>
</gene>
<keyword evidence="3 5" id="KW-1133">Transmembrane helix</keyword>
<keyword evidence="2 5" id="KW-0812">Transmembrane</keyword>
<evidence type="ECO:0000256" key="1">
    <source>
        <dbReference type="ARBA" id="ARBA00004141"/>
    </source>
</evidence>
<organism evidence="7 8">
    <name type="scientific">Palleronia sediminis</name>
    <dbReference type="NCBI Taxonomy" id="2547833"/>
    <lineage>
        <taxon>Bacteria</taxon>
        <taxon>Pseudomonadati</taxon>
        <taxon>Pseudomonadota</taxon>
        <taxon>Alphaproteobacteria</taxon>
        <taxon>Rhodobacterales</taxon>
        <taxon>Roseobacteraceae</taxon>
        <taxon>Palleronia</taxon>
    </lineage>
</organism>
<accession>A0A4R6A608</accession>
<evidence type="ECO:0000313" key="8">
    <source>
        <dbReference type="Proteomes" id="UP000295701"/>
    </source>
</evidence>
<name>A0A4R6A608_9RHOB</name>
<protein>
    <submittedName>
        <fullName evidence="7">FUSC family protein</fullName>
    </submittedName>
</protein>
<feature type="transmembrane region" description="Helical" evidence="5">
    <location>
        <begin position="178"/>
        <end position="198"/>
    </location>
</feature>
<dbReference type="Proteomes" id="UP000295701">
    <property type="component" value="Unassembled WGS sequence"/>
</dbReference>
<evidence type="ECO:0000256" key="4">
    <source>
        <dbReference type="ARBA" id="ARBA00023136"/>
    </source>
</evidence>